<evidence type="ECO:0000313" key="1">
    <source>
        <dbReference type="EMBL" id="KAI6656126.1"/>
    </source>
</evidence>
<dbReference type="AlphaFoldDB" id="A0AAV7K6T7"/>
<sequence length="282" mass="31359">MFCKYPGENSISLQGFLKSFSICEESSDDNIVDLDPYNRVFNEEEVPIVLDISLIQSLTFIAGYCVIQSSKVLSILSEGITHSSGVRDTEEVSSICSQCLSSLVEEETFELDMTDPVYGLICSIDRGGLKWPSAPVLEAVVILWKVYSRIEMDYSLFNLFKTSPSREILVSLTLNVIERTETEFWRNKCPTCDTIGWNILKKIIFSATNYILANKVGNPLSAPGAEHPPFPLGTPLVEISMSSKRLYVGKISLHAISDFAAASREFGPQFPLTPLIPGVEYF</sequence>
<gene>
    <name evidence="1" type="ORF">LOD99_1459</name>
</gene>
<evidence type="ECO:0000313" key="2">
    <source>
        <dbReference type="Proteomes" id="UP001165289"/>
    </source>
</evidence>
<reference evidence="1 2" key="1">
    <citation type="journal article" date="2023" name="BMC Biol.">
        <title>The compact genome of the sponge Oopsacas minuta (Hexactinellida) is lacking key metazoan core genes.</title>
        <authorList>
            <person name="Santini S."/>
            <person name="Schenkelaars Q."/>
            <person name="Jourda C."/>
            <person name="Duchesne M."/>
            <person name="Belahbib H."/>
            <person name="Rocher C."/>
            <person name="Selva M."/>
            <person name="Riesgo A."/>
            <person name="Vervoort M."/>
            <person name="Leys S.P."/>
            <person name="Kodjabachian L."/>
            <person name="Le Bivic A."/>
            <person name="Borchiellini C."/>
            <person name="Claverie J.M."/>
            <person name="Renard E."/>
        </authorList>
    </citation>
    <scope>NUCLEOTIDE SEQUENCE [LARGE SCALE GENOMIC DNA]</scope>
    <source>
        <strain evidence="1">SPO-2</strain>
    </source>
</reference>
<dbReference type="EMBL" id="JAKMXF010000155">
    <property type="protein sequence ID" value="KAI6656126.1"/>
    <property type="molecule type" value="Genomic_DNA"/>
</dbReference>
<keyword evidence="2" id="KW-1185">Reference proteome</keyword>
<comment type="caution">
    <text evidence="1">The sequence shown here is derived from an EMBL/GenBank/DDBJ whole genome shotgun (WGS) entry which is preliminary data.</text>
</comment>
<protein>
    <submittedName>
        <fullName evidence="1">Uncharacterized protein</fullName>
    </submittedName>
</protein>
<accession>A0AAV7K6T7</accession>
<proteinExistence type="predicted"/>
<organism evidence="1 2">
    <name type="scientific">Oopsacas minuta</name>
    <dbReference type="NCBI Taxonomy" id="111878"/>
    <lineage>
        <taxon>Eukaryota</taxon>
        <taxon>Metazoa</taxon>
        <taxon>Porifera</taxon>
        <taxon>Hexactinellida</taxon>
        <taxon>Hexasterophora</taxon>
        <taxon>Lyssacinosida</taxon>
        <taxon>Leucopsacidae</taxon>
        <taxon>Oopsacas</taxon>
    </lineage>
</organism>
<name>A0AAV7K6T7_9METZ</name>
<dbReference type="Proteomes" id="UP001165289">
    <property type="component" value="Unassembled WGS sequence"/>
</dbReference>